<reference evidence="2" key="1">
    <citation type="submission" date="2007-06" db="EMBL/GenBank/DDBJ databases">
        <title>Full length cDNA sequences from Sitka Spruce (Picea sitchensis).</title>
        <authorList>
            <person name="Ralph S.G."/>
            <person name="Chun H.E."/>
            <person name="Liao N."/>
            <person name="Ali J."/>
            <person name="Reid K."/>
            <person name="Kolosova N."/>
            <person name="Cooper N."/>
            <person name="Cullis C."/>
            <person name="Jancsik S."/>
            <person name="Moore R."/>
            <person name="Mayo M."/>
            <person name="Wagner S."/>
            <person name="Holt R.A."/>
            <person name="Jones S.J.M."/>
            <person name="Marra M.A."/>
            <person name="Ritland C.E."/>
            <person name="Ritland K."/>
            <person name="Bohlmann J."/>
        </authorList>
    </citation>
    <scope>NUCLEOTIDE SEQUENCE</scope>
    <source>
        <tissue evidence="2">Bark</tissue>
    </source>
</reference>
<keyword evidence="1" id="KW-0812">Transmembrane</keyword>
<sequence length="41" mass="4923">MFVTSVSVFVCNALIYIIKWLTTHNHRFIPTLDLLKIYFTY</sequence>
<keyword evidence="1" id="KW-0472">Membrane</keyword>
<evidence type="ECO:0000256" key="1">
    <source>
        <dbReference type="SAM" id="Phobius"/>
    </source>
</evidence>
<proteinExistence type="evidence at transcript level"/>
<organism evidence="2">
    <name type="scientific">Picea sitchensis</name>
    <name type="common">Sitka spruce</name>
    <name type="synonym">Pinus sitchensis</name>
    <dbReference type="NCBI Taxonomy" id="3332"/>
    <lineage>
        <taxon>Eukaryota</taxon>
        <taxon>Viridiplantae</taxon>
        <taxon>Streptophyta</taxon>
        <taxon>Embryophyta</taxon>
        <taxon>Tracheophyta</taxon>
        <taxon>Spermatophyta</taxon>
        <taxon>Pinopsida</taxon>
        <taxon>Pinidae</taxon>
        <taxon>Conifers I</taxon>
        <taxon>Pinales</taxon>
        <taxon>Pinaceae</taxon>
        <taxon>Picea</taxon>
    </lineage>
</organism>
<accession>B8LQT6</accession>
<keyword evidence="1" id="KW-1133">Transmembrane helix</keyword>
<protein>
    <submittedName>
        <fullName evidence="2">Uncharacterized protein</fullName>
    </submittedName>
</protein>
<dbReference type="AlphaFoldDB" id="B8LQT6"/>
<feature type="transmembrane region" description="Helical" evidence="1">
    <location>
        <begin position="6"/>
        <end position="22"/>
    </location>
</feature>
<dbReference type="EMBL" id="EF678248">
    <property type="protein sequence ID" value="ABR18016.1"/>
    <property type="molecule type" value="mRNA"/>
</dbReference>
<evidence type="ECO:0000313" key="2">
    <source>
        <dbReference type="EMBL" id="ABR18016.1"/>
    </source>
</evidence>
<name>B8LQT6_PICSI</name>